<keyword evidence="1" id="KW-0234">DNA repair</keyword>
<evidence type="ECO:0000259" key="2">
    <source>
        <dbReference type="Pfam" id="PF05970"/>
    </source>
</evidence>
<dbReference type="Proteomes" id="UP000198211">
    <property type="component" value="Unassembled WGS sequence"/>
</dbReference>
<dbReference type="GO" id="GO:0006310">
    <property type="term" value="P:DNA recombination"/>
    <property type="evidence" value="ECO:0007669"/>
    <property type="project" value="UniProtKB-KW"/>
</dbReference>
<proteinExistence type="inferred from homology"/>
<dbReference type="EC" id="5.6.2.3" evidence="1"/>
<dbReference type="SUPFAM" id="SSF52540">
    <property type="entry name" value="P-loop containing nucleoside triphosphate hydrolases"/>
    <property type="match status" value="1"/>
</dbReference>
<comment type="similarity">
    <text evidence="1">Belongs to the helicase family.</text>
</comment>
<keyword evidence="1" id="KW-0378">Hydrolase</keyword>
<sequence>MPTDVRGMWNQFYTDLSEDYAHTFRDMSEPHKSKTVLFKTLLSLQLLLEVSGYAVADFDLPELDPTMLHESLLENSLIRRELTSYSDSDLAEVVHTEDQLNNEQRAIYDQIVGAVNQPEQGKKLFFIDGPGGTGKSTLLRNILAK</sequence>
<evidence type="ECO:0000313" key="4">
    <source>
        <dbReference type="Proteomes" id="UP000198211"/>
    </source>
</evidence>
<dbReference type="GO" id="GO:0006281">
    <property type="term" value="P:DNA repair"/>
    <property type="evidence" value="ECO:0007669"/>
    <property type="project" value="UniProtKB-KW"/>
</dbReference>
<dbReference type="InterPro" id="IPR027417">
    <property type="entry name" value="P-loop_NTPase"/>
</dbReference>
<keyword evidence="1" id="KW-0227">DNA damage</keyword>
<protein>
    <recommendedName>
        <fullName evidence="1">ATP-dependent DNA helicase</fullName>
        <ecNumber evidence="1">5.6.2.3</ecNumber>
    </recommendedName>
</protein>
<name>A0A225UAU6_9STRA</name>
<evidence type="ECO:0000313" key="3">
    <source>
        <dbReference type="EMBL" id="OWY90071.1"/>
    </source>
</evidence>
<keyword evidence="1" id="KW-0233">DNA recombination</keyword>
<dbReference type="GO" id="GO:0016887">
    <property type="term" value="F:ATP hydrolysis activity"/>
    <property type="evidence" value="ECO:0007669"/>
    <property type="project" value="RHEA"/>
</dbReference>
<organism evidence="3 4">
    <name type="scientific">Phytophthora megakarya</name>
    <dbReference type="NCBI Taxonomy" id="4795"/>
    <lineage>
        <taxon>Eukaryota</taxon>
        <taxon>Sar</taxon>
        <taxon>Stramenopiles</taxon>
        <taxon>Oomycota</taxon>
        <taxon>Peronosporomycetes</taxon>
        <taxon>Peronosporales</taxon>
        <taxon>Peronosporaceae</taxon>
        <taxon>Phytophthora</taxon>
    </lineage>
</organism>
<dbReference type="GO" id="GO:0000723">
    <property type="term" value="P:telomere maintenance"/>
    <property type="evidence" value="ECO:0007669"/>
    <property type="project" value="InterPro"/>
</dbReference>
<dbReference type="GO" id="GO:0043139">
    <property type="term" value="F:5'-3' DNA helicase activity"/>
    <property type="evidence" value="ECO:0007669"/>
    <property type="project" value="UniProtKB-EC"/>
</dbReference>
<dbReference type="AlphaFoldDB" id="A0A225UAU6"/>
<comment type="catalytic activity">
    <reaction evidence="1">
        <text>ATP + H2O = ADP + phosphate + H(+)</text>
        <dbReference type="Rhea" id="RHEA:13065"/>
        <dbReference type="ChEBI" id="CHEBI:15377"/>
        <dbReference type="ChEBI" id="CHEBI:15378"/>
        <dbReference type="ChEBI" id="CHEBI:30616"/>
        <dbReference type="ChEBI" id="CHEBI:43474"/>
        <dbReference type="ChEBI" id="CHEBI:456216"/>
        <dbReference type="EC" id="5.6.2.3"/>
    </reaction>
</comment>
<comment type="caution">
    <text evidence="3">The sequence shown here is derived from an EMBL/GenBank/DDBJ whole genome shotgun (WGS) entry which is preliminary data.</text>
</comment>
<gene>
    <name evidence="3" type="ORF">PHMEG_00041970</name>
</gene>
<feature type="domain" description="DNA helicase Pif1-like DEAD-box helicase" evidence="2">
    <location>
        <begin position="99"/>
        <end position="144"/>
    </location>
</feature>
<evidence type="ECO:0000256" key="1">
    <source>
        <dbReference type="RuleBase" id="RU363044"/>
    </source>
</evidence>
<dbReference type="PANTHER" id="PTHR10492">
    <property type="match status" value="1"/>
</dbReference>
<dbReference type="PANTHER" id="PTHR10492:SF57">
    <property type="entry name" value="ATP-DEPENDENT DNA HELICASE"/>
    <property type="match status" value="1"/>
</dbReference>
<keyword evidence="1" id="KW-0067">ATP-binding</keyword>
<reference evidence="4" key="1">
    <citation type="submission" date="2017-03" db="EMBL/GenBank/DDBJ databases">
        <title>Phytopthora megakarya and P. palmivora, two closely related causual agents of cacao black pod achieved similar genome size and gene model numbers by different mechanisms.</title>
        <authorList>
            <person name="Ali S."/>
            <person name="Shao J."/>
            <person name="Larry D.J."/>
            <person name="Kronmiller B."/>
            <person name="Shen D."/>
            <person name="Strem M.D."/>
            <person name="Melnick R.L."/>
            <person name="Guiltinan M.J."/>
            <person name="Tyler B.M."/>
            <person name="Meinhardt L.W."/>
            <person name="Bailey B.A."/>
        </authorList>
    </citation>
    <scope>NUCLEOTIDE SEQUENCE [LARGE SCALE GENOMIC DNA]</scope>
    <source>
        <strain evidence="4">zdho120</strain>
    </source>
</reference>
<feature type="non-terminal residue" evidence="3">
    <location>
        <position position="145"/>
    </location>
</feature>
<dbReference type="Gene3D" id="3.40.50.300">
    <property type="entry name" value="P-loop containing nucleotide triphosphate hydrolases"/>
    <property type="match status" value="1"/>
</dbReference>
<dbReference type="Pfam" id="PF05970">
    <property type="entry name" value="PIF1"/>
    <property type="match status" value="1"/>
</dbReference>
<dbReference type="InterPro" id="IPR010285">
    <property type="entry name" value="DNA_helicase_pif1-like_DEAD"/>
</dbReference>
<keyword evidence="1 3" id="KW-0347">Helicase</keyword>
<dbReference type="EMBL" id="NBNE01023996">
    <property type="protein sequence ID" value="OWY90071.1"/>
    <property type="molecule type" value="Genomic_DNA"/>
</dbReference>
<dbReference type="OrthoDB" id="105827at2759"/>
<comment type="cofactor">
    <cofactor evidence="1">
        <name>Mg(2+)</name>
        <dbReference type="ChEBI" id="CHEBI:18420"/>
    </cofactor>
</comment>
<keyword evidence="4" id="KW-1185">Reference proteome</keyword>
<keyword evidence="1" id="KW-0547">Nucleotide-binding</keyword>
<accession>A0A225UAU6</accession>
<dbReference type="GO" id="GO:0005524">
    <property type="term" value="F:ATP binding"/>
    <property type="evidence" value="ECO:0007669"/>
    <property type="project" value="UniProtKB-KW"/>
</dbReference>